<feature type="transmembrane region" description="Helical" evidence="1">
    <location>
        <begin position="168"/>
        <end position="190"/>
    </location>
</feature>
<dbReference type="Proteomes" id="UP000317942">
    <property type="component" value="Unassembled WGS sequence"/>
</dbReference>
<keyword evidence="1" id="KW-0472">Membrane</keyword>
<evidence type="ECO:0000256" key="1">
    <source>
        <dbReference type="SAM" id="Phobius"/>
    </source>
</evidence>
<dbReference type="InterPro" id="IPR000462">
    <property type="entry name" value="CDP-OH_P_trans"/>
</dbReference>
<sequence>MSRRRHSSSRDWIIMSAIFASLDNRFSVASLRRPSQGLYASTIAPEQVAPSQLARMAALSVTLVRIPIILFGIAALNMGWQLMACTSFVAFALLDYFDGVAARKVGEDTASRRLGDVLLDRVSIHTVILLTCLYYGGGWAAWSVLLLRDLLQGGFSSYLLAKYRVIIIGAYWHMSYGIAILIWECAYVMMGSVSQALAVCTAAIVYATGVDYVARCLKLVRS</sequence>
<proteinExistence type="predicted"/>
<keyword evidence="1" id="KW-0812">Transmembrane</keyword>
<dbReference type="Pfam" id="PF01066">
    <property type="entry name" value="CDP-OH_P_transf"/>
    <property type="match status" value="1"/>
</dbReference>
<reference evidence="2 3" key="1">
    <citation type="submission" date="2019-06" db="EMBL/GenBank/DDBJ databases">
        <title>Draft genome sequence of Actinomyces oris CCUG 34288T.</title>
        <authorList>
            <person name="Salva-Serra F."/>
            <person name="Cardew S."/>
            <person name="Moore E."/>
        </authorList>
    </citation>
    <scope>NUCLEOTIDE SEQUENCE [LARGE SCALE GENOMIC DNA]</scope>
    <source>
        <strain evidence="2 3">CCUG 34288</strain>
    </source>
</reference>
<dbReference type="GO" id="GO:0016020">
    <property type="term" value="C:membrane"/>
    <property type="evidence" value="ECO:0007669"/>
    <property type="project" value="InterPro"/>
</dbReference>
<dbReference type="Gene3D" id="1.20.120.1760">
    <property type="match status" value="1"/>
</dbReference>
<dbReference type="GO" id="GO:0008654">
    <property type="term" value="P:phospholipid biosynthetic process"/>
    <property type="evidence" value="ECO:0007669"/>
    <property type="project" value="InterPro"/>
</dbReference>
<protein>
    <recommendedName>
        <fullName evidence="4">CDP-alcohol phosphatidyltransferase family protein</fullName>
    </recommendedName>
</protein>
<feature type="transmembrane region" description="Helical" evidence="1">
    <location>
        <begin position="56"/>
        <end position="75"/>
    </location>
</feature>
<organism evidence="2 3">
    <name type="scientific">Actinomyces oris</name>
    <dbReference type="NCBI Taxonomy" id="544580"/>
    <lineage>
        <taxon>Bacteria</taxon>
        <taxon>Bacillati</taxon>
        <taxon>Actinomycetota</taxon>
        <taxon>Actinomycetes</taxon>
        <taxon>Actinomycetales</taxon>
        <taxon>Actinomycetaceae</taxon>
        <taxon>Actinomyces</taxon>
    </lineage>
</organism>
<name>A0A508BQB1_9ACTO</name>
<gene>
    <name evidence="2" type="ORF">FK267_07805</name>
</gene>
<dbReference type="GO" id="GO:0016780">
    <property type="term" value="F:phosphotransferase activity, for other substituted phosphate groups"/>
    <property type="evidence" value="ECO:0007669"/>
    <property type="project" value="InterPro"/>
</dbReference>
<evidence type="ECO:0000313" key="2">
    <source>
        <dbReference type="EMBL" id="TQD60342.1"/>
    </source>
</evidence>
<dbReference type="EMBL" id="VICC01000006">
    <property type="protein sequence ID" value="TQD60342.1"/>
    <property type="molecule type" value="Genomic_DNA"/>
</dbReference>
<evidence type="ECO:0000313" key="3">
    <source>
        <dbReference type="Proteomes" id="UP000317942"/>
    </source>
</evidence>
<keyword evidence="1" id="KW-1133">Transmembrane helix</keyword>
<feature type="transmembrane region" description="Helical" evidence="1">
    <location>
        <begin position="122"/>
        <end position="147"/>
    </location>
</feature>
<feature type="transmembrane region" description="Helical" evidence="1">
    <location>
        <begin position="196"/>
        <end position="214"/>
    </location>
</feature>
<comment type="caution">
    <text evidence="2">The sequence shown here is derived from an EMBL/GenBank/DDBJ whole genome shotgun (WGS) entry which is preliminary data.</text>
</comment>
<evidence type="ECO:0008006" key="4">
    <source>
        <dbReference type="Google" id="ProtNLM"/>
    </source>
</evidence>
<accession>A0A508BQB1</accession>
<dbReference type="AlphaFoldDB" id="A0A508BQB1"/>
<dbReference type="InterPro" id="IPR043130">
    <property type="entry name" value="CDP-OH_PTrfase_TM_dom"/>
</dbReference>